<reference evidence="3 4" key="1">
    <citation type="journal article" date="2013" name="Genome Announc.">
        <title>Complete genome sequence of Myxococcus stipitatus strain DSM 14675, a fruiting myxobacterium.</title>
        <authorList>
            <person name="Huntley S."/>
            <person name="Kneip S."/>
            <person name="Treuner-Lange A."/>
            <person name="Sogaard-Andersen L."/>
        </authorList>
    </citation>
    <scope>NUCLEOTIDE SEQUENCE [LARGE SCALE GENOMIC DNA]</scope>
    <source>
        <strain evidence="4">DSM 14675 / JCM 12634 / Mx s8</strain>
    </source>
</reference>
<evidence type="ECO:0000256" key="1">
    <source>
        <dbReference type="SAM" id="SignalP"/>
    </source>
</evidence>
<evidence type="ECO:0000313" key="3">
    <source>
        <dbReference type="EMBL" id="AGC42906.1"/>
    </source>
</evidence>
<name>L7U292_MYXSD</name>
<dbReference type="Proteomes" id="UP000011131">
    <property type="component" value="Chromosome"/>
</dbReference>
<accession>L7U292</accession>
<sequence>MNSITKKSLSVLATVAVTLLALAIAPEARAEQGPAAGKSAPTKPQGRYATVNGLKMYYEIHGKGKPVVLLHGALSTLEVDFGKLMPELAKTRQVIAIEQQAHGHTADANRPLSYEQMAEDTAALLGQLGIKNADFLGYSMGGGIALQLAMRHPRLVRRFVYAGGAGYRTEGTYPELMNVWKQLAPEHLAGFPFQKEYARVAPQPENWAALIEKVKQLDTTFVGWPAEAVRGIQAPSLLMIGDADITLPEHTVEMFRLLGGGVAGDLHGLPRARLAVLPGTTHVTLVSRVDWLLSMVNEFFDAPAAKGK</sequence>
<proteinExistence type="predicted"/>
<dbReference type="Gene3D" id="3.40.50.1820">
    <property type="entry name" value="alpha/beta hydrolase"/>
    <property type="match status" value="1"/>
</dbReference>
<feature type="signal peptide" evidence="1">
    <location>
        <begin position="1"/>
        <end position="30"/>
    </location>
</feature>
<dbReference type="STRING" id="1278073.MYSTI_01573"/>
<dbReference type="PATRIC" id="fig|1278073.3.peg.1616"/>
<keyword evidence="4" id="KW-1185">Reference proteome</keyword>
<dbReference type="InterPro" id="IPR029058">
    <property type="entry name" value="AB_hydrolase_fold"/>
</dbReference>
<keyword evidence="3" id="KW-0378">Hydrolase</keyword>
<dbReference type="SUPFAM" id="SSF53474">
    <property type="entry name" value="alpha/beta-Hydrolases"/>
    <property type="match status" value="1"/>
</dbReference>
<protein>
    <submittedName>
        <fullName evidence="3">Alpha/beta hydrolase</fullName>
    </submittedName>
</protein>
<dbReference type="OrthoDB" id="5385630at2"/>
<dbReference type="RefSeq" id="WP_015347168.1">
    <property type="nucleotide sequence ID" value="NC_020126.1"/>
</dbReference>
<organism evidence="3 4">
    <name type="scientific">Myxococcus stipitatus (strain DSM 14675 / JCM 12634 / Mx s8)</name>
    <dbReference type="NCBI Taxonomy" id="1278073"/>
    <lineage>
        <taxon>Bacteria</taxon>
        <taxon>Pseudomonadati</taxon>
        <taxon>Myxococcota</taxon>
        <taxon>Myxococcia</taxon>
        <taxon>Myxococcales</taxon>
        <taxon>Cystobacterineae</taxon>
        <taxon>Myxococcaceae</taxon>
        <taxon>Myxococcus</taxon>
    </lineage>
</organism>
<dbReference type="PANTHER" id="PTHR46331">
    <property type="entry name" value="VALACYCLOVIR HYDROLASE"/>
    <property type="match status" value="1"/>
</dbReference>
<dbReference type="EMBL" id="CP004025">
    <property type="protein sequence ID" value="AGC42906.1"/>
    <property type="molecule type" value="Genomic_DNA"/>
</dbReference>
<dbReference type="HOGENOM" id="CLU_020336_50_5_7"/>
<dbReference type="eggNOG" id="COG0596">
    <property type="taxonomic scope" value="Bacteria"/>
</dbReference>
<dbReference type="Pfam" id="PF00561">
    <property type="entry name" value="Abhydrolase_1"/>
    <property type="match status" value="1"/>
</dbReference>
<evidence type="ECO:0000259" key="2">
    <source>
        <dbReference type="Pfam" id="PF00561"/>
    </source>
</evidence>
<dbReference type="PANTHER" id="PTHR46331:SF2">
    <property type="entry name" value="VALACYCLOVIR HYDROLASE"/>
    <property type="match status" value="1"/>
</dbReference>
<dbReference type="GO" id="GO:0017171">
    <property type="term" value="F:serine hydrolase activity"/>
    <property type="evidence" value="ECO:0007669"/>
    <property type="project" value="TreeGrafter"/>
</dbReference>
<feature type="chain" id="PRO_5003983371" evidence="1">
    <location>
        <begin position="31"/>
        <end position="308"/>
    </location>
</feature>
<evidence type="ECO:0000313" key="4">
    <source>
        <dbReference type="Proteomes" id="UP000011131"/>
    </source>
</evidence>
<gene>
    <name evidence="3" type="ordered locus">MYSTI_01573</name>
</gene>
<keyword evidence="1" id="KW-0732">Signal</keyword>
<feature type="domain" description="AB hydrolase-1" evidence="2">
    <location>
        <begin position="65"/>
        <end position="194"/>
    </location>
</feature>
<dbReference type="InterPro" id="IPR000073">
    <property type="entry name" value="AB_hydrolase_1"/>
</dbReference>
<dbReference type="KEGG" id="msd:MYSTI_01573"/>
<dbReference type="AlphaFoldDB" id="L7U292"/>